<dbReference type="PRINTS" id="PR00080">
    <property type="entry name" value="SDRFAMILY"/>
</dbReference>
<protein>
    <recommendedName>
        <fullName evidence="6">NAD(P)-binding protein</fullName>
    </recommendedName>
</protein>
<proteinExistence type="inferred from homology"/>
<evidence type="ECO:0008006" key="6">
    <source>
        <dbReference type="Google" id="ProtNLM"/>
    </source>
</evidence>
<dbReference type="SUPFAM" id="SSF51735">
    <property type="entry name" value="NAD(P)-binding Rossmann-fold domains"/>
    <property type="match status" value="1"/>
</dbReference>
<name>A0A9P4WDV8_CURKU</name>
<dbReference type="Proteomes" id="UP000801428">
    <property type="component" value="Unassembled WGS sequence"/>
</dbReference>
<gene>
    <name evidence="4" type="ORF">E8E13_005789</name>
</gene>
<organism evidence="4 5">
    <name type="scientific">Curvularia kusanoi</name>
    <name type="common">Cochliobolus kusanoi</name>
    <dbReference type="NCBI Taxonomy" id="90978"/>
    <lineage>
        <taxon>Eukaryota</taxon>
        <taxon>Fungi</taxon>
        <taxon>Dikarya</taxon>
        <taxon>Ascomycota</taxon>
        <taxon>Pezizomycotina</taxon>
        <taxon>Dothideomycetes</taxon>
        <taxon>Pleosporomycetidae</taxon>
        <taxon>Pleosporales</taxon>
        <taxon>Pleosporineae</taxon>
        <taxon>Pleosporaceae</taxon>
        <taxon>Curvularia</taxon>
    </lineage>
</organism>
<evidence type="ECO:0000313" key="4">
    <source>
        <dbReference type="EMBL" id="KAF3008514.1"/>
    </source>
</evidence>
<evidence type="ECO:0000313" key="5">
    <source>
        <dbReference type="Proteomes" id="UP000801428"/>
    </source>
</evidence>
<dbReference type="PRINTS" id="PR00081">
    <property type="entry name" value="GDHRDH"/>
</dbReference>
<evidence type="ECO:0000256" key="3">
    <source>
        <dbReference type="RuleBase" id="RU000363"/>
    </source>
</evidence>
<evidence type="ECO:0000256" key="2">
    <source>
        <dbReference type="ARBA" id="ARBA00023002"/>
    </source>
</evidence>
<comment type="caution">
    <text evidence="4">The sequence shown here is derived from an EMBL/GenBank/DDBJ whole genome shotgun (WGS) entry which is preliminary data.</text>
</comment>
<dbReference type="Pfam" id="PF00106">
    <property type="entry name" value="adh_short"/>
    <property type="match status" value="2"/>
</dbReference>
<sequence length="322" mass="34548">MSAFTLPSGHPKTVIVTGGAGDIGAQTVRTFHAHGCNVVIADLAFARGTAESLITSLEGPDRVLFHETDITDWAAMRSLFKTTVSKFGQVDIVIANAGLMESKAFFDFEEDSHGELQEPTEAYKVIDVNLKGSMNSKFFLFAEPHRPQKMTDACTALRLAMHAMQSNPPDADGSRGSIILIASTSGYFGGTGVVSYISSKHGVVGLARASQRKAEELGVRVNVVAPFFTPTYITTGYSEQWKERGLPANTVEGVADAIVAVSTDPARKGHSVMIAGSYTKEIEVARTALTREWLGDDIADVMAEGAKFFDDMGGYTLPKARS</sequence>
<comment type="similarity">
    <text evidence="1 3">Belongs to the short-chain dehydrogenases/reductases (SDR) family.</text>
</comment>
<accession>A0A9P4WDV8</accession>
<dbReference type="InterPro" id="IPR036291">
    <property type="entry name" value="NAD(P)-bd_dom_sf"/>
</dbReference>
<keyword evidence="5" id="KW-1185">Reference proteome</keyword>
<dbReference type="Gene3D" id="3.40.50.720">
    <property type="entry name" value="NAD(P)-binding Rossmann-like Domain"/>
    <property type="match status" value="1"/>
</dbReference>
<reference evidence="4" key="1">
    <citation type="submission" date="2019-04" db="EMBL/GenBank/DDBJ databases">
        <title>Sequencing of skin fungus with MAO and IRED activity.</title>
        <authorList>
            <person name="Marsaioli A.J."/>
            <person name="Bonatto J.M.C."/>
            <person name="Reis Junior O."/>
        </authorList>
    </citation>
    <scope>NUCLEOTIDE SEQUENCE</scope>
    <source>
        <strain evidence="4">30M1</strain>
    </source>
</reference>
<dbReference type="PANTHER" id="PTHR43180:SF63">
    <property type="entry name" value="DEHYDROGENASE_REDUCTASE FAMILY PROTEIN, PUTATIVE (AFU_ORTHOLOGUE AFUA_6G03520)-RELATED"/>
    <property type="match status" value="1"/>
</dbReference>
<dbReference type="OrthoDB" id="417891at2759"/>
<keyword evidence="2" id="KW-0560">Oxidoreductase</keyword>
<evidence type="ECO:0000256" key="1">
    <source>
        <dbReference type="ARBA" id="ARBA00006484"/>
    </source>
</evidence>
<dbReference type="AlphaFoldDB" id="A0A9P4WDV8"/>
<dbReference type="PANTHER" id="PTHR43180">
    <property type="entry name" value="3-OXOACYL-(ACYL-CARRIER-PROTEIN) REDUCTASE (AFU_ORTHOLOGUE AFUA_6G11210)"/>
    <property type="match status" value="1"/>
</dbReference>
<dbReference type="InterPro" id="IPR002347">
    <property type="entry name" value="SDR_fam"/>
</dbReference>
<dbReference type="EMBL" id="SWKU01000003">
    <property type="protein sequence ID" value="KAF3008514.1"/>
    <property type="molecule type" value="Genomic_DNA"/>
</dbReference>
<dbReference type="GO" id="GO:0016491">
    <property type="term" value="F:oxidoreductase activity"/>
    <property type="evidence" value="ECO:0007669"/>
    <property type="project" value="UniProtKB-KW"/>
</dbReference>